<dbReference type="GeneID" id="34611253"/>
<keyword evidence="3" id="KW-1185">Reference proteome</keyword>
<dbReference type="VEuPathDB" id="FungiDB:ASPZODRAFT_141813"/>
<protein>
    <submittedName>
        <fullName evidence="2">Uncharacterized protein</fullName>
    </submittedName>
</protein>
<name>A0A1L9SIS8_9EURO</name>
<sequence length="192" mass="22287">MLIHTLAVSSLVLREWRQQRREICEEVLRLFVYLFPNFYLTPSHFTSCKRWRTESLREIRQQRRTERGIVEEAEQAIDKTQGMRRQYCQYPSLCSGSSGPIISPLPRVSHYDSSRQAVNLAERRVQEDRRNGVPVICVHCGKQENPNIKTRLPFGEESMGPVCNNSNSKNGEKVLSDSSSKTSDRLQRRISF</sequence>
<proteinExistence type="predicted"/>
<evidence type="ECO:0000256" key="1">
    <source>
        <dbReference type="SAM" id="MobiDB-lite"/>
    </source>
</evidence>
<evidence type="ECO:0000313" key="3">
    <source>
        <dbReference type="Proteomes" id="UP000184188"/>
    </source>
</evidence>
<organism evidence="2 3">
    <name type="scientific">Penicilliopsis zonata CBS 506.65</name>
    <dbReference type="NCBI Taxonomy" id="1073090"/>
    <lineage>
        <taxon>Eukaryota</taxon>
        <taxon>Fungi</taxon>
        <taxon>Dikarya</taxon>
        <taxon>Ascomycota</taxon>
        <taxon>Pezizomycotina</taxon>
        <taxon>Eurotiomycetes</taxon>
        <taxon>Eurotiomycetidae</taxon>
        <taxon>Eurotiales</taxon>
        <taxon>Aspergillaceae</taxon>
        <taxon>Penicilliopsis</taxon>
    </lineage>
</organism>
<reference evidence="3" key="1">
    <citation type="journal article" date="2017" name="Genome Biol.">
        <title>Comparative genomics reveals high biological diversity and specific adaptations in the industrially and medically important fungal genus Aspergillus.</title>
        <authorList>
            <person name="de Vries R.P."/>
            <person name="Riley R."/>
            <person name="Wiebenga A."/>
            <person name="Aguilar-Osorio G."/>
            <person name="Amillis S."/>
            <person name="Uchima C.A."/>
            <person name="Anderluh G."/>
            <person name="Asadollahi M."/>
            <person name="Askin M."/>
            <person name="Barry K."/>
            <person name="Battaglia E."/>
            <person name="Bayram O."/>
            <person name="Benocci T."/>
            <person name="Braus-Stromeyer S.A."/>
            <person name="Caldana C."/>
            <person name="Canovas D."/>
            <person name="Cerqueira G.C."/>
            <person name="Chen F."/>
            <person name="Chen W."/>
            <person name="Choi C."/>
            <person name="Clum A."/>
            <person name="Dos Santos R.A."/>
            <person name="Damasio A.R."/>
            <person name="Diallinas G."/>
            <person name="Emri T."/>
            <person name="Fekete E."/>
            <person name="Flipphi M."/>
            <person name="Freyberg S."/>
            <person name="Gallo A."/>
            <person name="Gournas C."/>
            <person name="Habgood R."/>
            <person name="Hainaut M."/>
            <person name="Harispe M.L."/>
            <person name="Henrissat B."/>
            <person name="Hilden K.S."/>
            <person name="Hope R."/>
            <person name="Hossain A."/>
            <person name="Karabika E."/>
            <person name="Karaffa L."/>
            <person name="Karanyi Z."/>
            <person name="Krasevec N."/>
            <person name="Kuo A."/>
            <person name="Kusch H."/>
            <person name="LaButti K."/>
            <person name="Lagendijk E.L."/>
            <person name="Lapidus A."/>
            <person name="Levasseur A."/>
            <person name="Lindquist E."/>
            <person name="Lipzen A."/>
            <person name="Logrieco A.F."/>
            <person name="MacCabe A."/>
            <person name="Maekelae M.R."/>
            <person name="Malavazi I."/>
            <person name="Melin P."/>
            <person name="Meyer V."/>
            <person name="Mielnichuk N."/>
            <person name="Miskei M."/>
            <person name="Molnar A.P."/>
            <person name="Mule G."/>
            <person name="Ngan C.Y."/>
            <person name="Orejas M."/>
            <person name="Orosz E."/>
            <person name="Ouedraogo J.P."/>
            <person name="Overkamp K.M."/>
            <person name="Park H.-S."/>
            <person name="Perrone G."/>
            <person name="Piumi F."/>
            <person name="Punt P.J."/>
            <person name="Ram A.F."/>
            <person name="Ramon A."/>
            <person name="Rauscher S."/>
            <person name="Record E."/>
            <person name="Riano-Pachon D.M."/>
            <person name="Robert V."/>
            <person name="Roehrig J."/>
            <person name="Ruller R."/>
            <person name="Salamov A."/>
            <person name="Salih N.S."/>
            <person name="Samson R.A."/>
            <person name="Sandor E."/>
            <person name="Sanguinetti M."/>
            <person name="Schuetze T."/>
            <person name="Sepcic K."/>
            <person name="Shelest E."/>
            <person name="Sherlock G."/>
            <person name="Sophianopoulou V."/>
            <person name="Squina F.M."/>
            <person name="Sun H."/>
            <person name="Susca A."/>
            <person name="Todd R.B."/>
            <person name="Tsang A."/>
            <person name="Unkles S.E."/>
            <person name="van de Wiele N."/>
            <person name="van Rossen-Uffink D."/>
            <person name="Oliveira J.V."/>
            <person name="Vesth T.C."/>
            <person name="Visser J."/>
            <person name="Yu J.-H."/>
            <person name="Zhou M."/>
            <person name="Andersen M.R."/>
            <person name="Archer D.B."/>
            <person name="Baker S.E."/>
            <person name="Benoit I."/>
            <person name="Brakhage A.A."/>
            <person name="Braus G.H."/>
            <person name="Fischer R."/>
            <person name="Frisvad J.C."/>
            <person name="Goldman G.H."/>
            <person name="Houbraken J."/>
            <person name="Oakley B."/>
            <person name="Pocsi I."/>
            <person name="Scazzocchio C."/>
            <person name="Seiboth B."/>
            <person name="vanKuyk P.A."/>
            <person name="Wortman J."/>
            <person name="Dyer P.S."/>
            <person name="Grigoriev I.V."/>
        </authorList>
    </citation>
    <scope>NUCLEOTIDE SEQUENCE [LARGE SCALE GENOMIC DNA]</scope>
    <source>
        <strain evidence="3">CBS 506.65</strain>
    </source>
</reference>
<dbReference type="Proteomes" id="UP000184188">
    <property type="component" value="Unassembled WGS sequence"/>
</dbReference>
<evidence type="ECO:0000313" key="2">
    <source>
        <dbReference type="EMBL" id="OJJ47047.1"/>
    </source>
</evidence>
<accession>A0A1L9SIS8</accession>
<dbReference type="RefSeq" id="XP_022581557.1">
    <property type="nucleotide sequence ID" value="XM_022724788.1"/>
</dbReference>
<dbReference type="EMBL" id="KV878341">
    <property type="protein sequence ID" value="OJJ47047.1"/>
    <property type="molecule type" value="Genomic_DNA"/>
</dbReference>
<gene>
    <name evidence="2" type="ORF">ASPZODRAFT_141813</name>
</gene>
<feature type="region of interest" description="Disordered" evidence="1">
    <location>
        <begin position="159"/>
        <end position="192"/>
    </location>
</feature>
<dbReference type="AlphaFoldDB" id="A0A1L9SIS8"/>
<feature type="compositionally biased region" description="Basic and acidic residues" evidence="1">
    <location>
        <begin position="182"/>
        <end position="192"/>
    </location>
</feature>